<dbReference type="PANTHER" id="PTHR30629:SF2">
    <property type="entry name" value="PROPHAGE INTEGRASE INTS-RELATED"/>
    <property type="match status" value="1"/>
</dbReference>
<evidence type="ECO:0000313" key="6">
    <source>
        <dbReference type="Proteomes" id="UP000631034"/>
    </source>
</evidence>
<keyword evidence="2" id="KW-0229">DNA integration</keyword>
<dbReference type="Proteomes" id="UP000631034">
    <property type="component" value="Unassembled WGS sequence"/>
</dbReference>
<comment type="similarity">
    <text evidence="1">Belongs to the 'phage' integrase family.</text>
</comment>
<dbReference type="GO" id="GO:0003677">
    <property type="term" value="F:DNA binding"/>
    <property type="evidence" value="ECO:0007669"/>
    <property type="project" value="UniProtKB-KW"/>
</dbReference>
<proteinExistence type="inferred from homology"/>
<organism evidence="5 6">
    <name type="scientific">Phaeovibrio sulfidiphilus</name>
    <dbReference type="NCBI Taxonomy" id="1220600"/>
    <lineage>
        <taxon>Bacteria</taxon>
        <taxon>Pseudomonadati</taxon>
        <taxon>Pseudomonadota</taxon>
        <taxon>Alphaproteobacteria</taxon>
        <taxon>Rhodospirillales</taxon>
        <taxon>Rhodospirillaceae</taxon>
        <taxon>Phaeovibrio</taxon>
    </lineage>
</organism>
<dbReference type="InterPro" id="IPR011010">
    <property type="entry name" value="DNA_brk_join_enz"/>
</dbReference>
<dbReference type="Gene3D" id="1.10.150.130">
    <property type="match status" value="1"/>
</dbReference>
<keyword evidence="6" id="KW-1185">Reference proteome</keyword>
<evidence type="ECO:0000259" key="4">
    <source>
        <dbReference type="Pfam" id="PF13356"/>
    </source>
</evidence>
<sequence>MASDKLTDRIVKALATPASGNTITYDSDVKGFGVRVTAAEARAFILNYRIHGRERRYTIGSFPDWPVADAREEAKRLKRDIDLGHDPLGKRIENREAPTVANLWREYESKHLPTKRARSAADDRSMWENYILPKFRSEKVRALTPQDIDALHAEIGSTKPMRANRVIEVFRKAVSSARRRPQPRSTNGMT</sequence>
<dbReference type="PANTHER" id="PTHR30629">
    <property type="entry name" value="PROPHAGE INTEGRASE"/>
    <property type="match status" value="1"/>
</dbReference>
<dbReference type="InterPro" id="IPR010998">
    <property type="entry name" value="Integrase_recombinase_N"/>
</dbReference>
<dbReference type="InterPro" id="IPR038488">
    <property type="entry name" value="Integrase_DNA-bd_sf"/>
</dbReference>
<keyword evidence="3" id="KW-0238">DNA-binding</keyword>
<name>A0A8J6YQ57_9PROT</name>
<gene>
    <name evidence="5" type="ORF">IHV25_06125</name>
</gene>
<dbReference type="InterPro" id="IPR025166">
    <property type="entry name" value="Integrase_DNA_bind_dom"/>
</dbReference>
<comment type="caution">
    <text evidence="5">The sequence shown here is derived from an EMBL/GenBank/DDBJ whole genome shotgun (WGS) entry which is preliminary data.</text>
</comment>
<evidence type="ECO:0000313" key="5">
    <source>
        <dbReference type="EMBL" id="MBE1237222.1"/>
    </source>
</evidence>
<dbReference type="InterPro" id="IPR050808">
    <property type="entry name" value="Phage_Integrase"/>
</dbReference>
<dbReference type="EMBL" id="JACZHT010000004">
    <property type="protein sequence ID" value="MBE1237222.1"/>
    <property type="molecule type" value="Genomic_DNA"/>
</dbReference>
<dbReference type="Pfam" id="PF13356">
    <property type="entry name" value="Arm-DNA-bind_3"/>
    <property type="match status" value="1"/>
</dbReference>
<reference evidence="5" key="1">
    <citation type="submission" date="2020-10" db="EMBL/GenBank/DDBJ databases">
        <title>Genome sequence of the unusual species of purple photosynthetic bacteria, Phaeovibrio sulfidiphilus DSM 23193, type strain.</title>
        <authorList>
            <person name="Kyndt J.A."/>
            <person name="Meyer T.E."/>
        </authorList>
    </citation>
    <scope>NUCLEOTIDE SEQUENCE</scope>
    <source>
        <strain evidence="5">DSM 23193</strain>
    </source>
</reference>
<dbReference type="GO" id="GO:0015074">
    <property type="term" value="P:DNA integration"/>
    <property type="evidence" value="ECO:0007669"/>
    <property type="project" value="UniProtKB-KW"/>
</dbReference>
<evidence type="ECO:0000256" key="2">
    <source>
        <dbReference type="ARBA" id="ARBA00022908"/>
    </source>
</evidence>
<dbReference type="RefSeq" id="WP_192534237.1">
    <property type="nucleotide sequence ID" value="NZ_JACZHT010000004.1"/>
</dbReference>
<protein>
    <submittedName>
        <fullName evidence="5">DUF4102 domain-containing protein</fullName>
    </submittedName>
</protein>
<dbReference type="Gene3D" id="3.30.160.390">
    <property type="entry name" value="Integrase, DNA-binding domain"/>
    <property type="match status" value="1"/>
</dbReference>
<dbReference type="SUPFAM" id="SSF56349">
    <property type="entry name" value="DNA breaking-rejoining enzymes"/>
    <property type="match status" value="1"/>
</dbReference>
<evidence type="ECO:0000256" key="3">
    <source>
        <dbReference type="ARBA" id="ARBA00023125"/>
    </source>
</evidence>
<feature type="domain" description="Integrase DNA-binding" evidence="4">
    <location>
        <begin position="6"/>
        <end position="91"/>
    </location>
</feature>
<dbReference type="AlphaFoldDB" id="A0A8J6YQ57"/>
<evidence type="ECO:0000256" key="1">
    <source>
        <dbReference type="ARBA" id="ARBA00008857"/>
    </source>
</evidence>
<accession>A0A8J6YQ57</accession>